<dbReference type="OrthoDB" id="9131206at2"/>
<dbReference type="EMBL" id="BANC01000030">
    <property type="protein sequence ID" value="GAN79799.1"/>
    <property type="molecule type" value="Genomic_DNA"/>
</dbReference>
<evidence type="ECO:0000313" key="2">
    <source>
        <dbReference type="Proteomes" id="UP000032668"/>
    </source>
</evidence>
<protein>
    <submittedName>
        <fullName evidence="1">Uncharacterized protein</fullName>
    </submittedName>
</protein>
<name>A0A0D6PG33_9PROT</name>
<comment type="caution">
    <text evidence="1">The sequence shown here is derived from an EMBL/GenBank/DDBJ whole genome shotgun (WGS) entry which is preliminary data.</text>
</comment>
<dbReference type="RefSeq" id="WP_048878234.1">
    <property type="nucleotide sequence ID" value="NZ_BANC01000030.1"/>
</dbReference>
<dbReference type="AlphaFoldDB" id="A0A0D6PG33"/>
<sequence>MKTRFIFRCGNKACGRVWAREYDSRMVPVGYGRSVPRYERETETGRKVEAGYDTRCPSCSGMRAQASRVAGFRTAHACDARCTEAKGFKCECSCGGKNHGRAHLICE</sequence>
<organism evidence="1 2">
    <name type="scientific">Acidocella aminolytica 101 = DSM 11237</name>
    <dbReference type="NCBI Taxonomy" id="1120923"/>
    <lineage>
        <taxon>Bacteria</taxon>
        <taxon>Pseudomonadati</taxon>
        <taxon>Pseudomonadota</taxon>
        <taxon>Alphaproteobacteria</taxon>
        <taxon>Acetobacterales</taxon>
        <taxon>Acidocellaceae</taxon>
        <taxon>Acidocella</taxon>
    </lineage>
</organism>
<proteinExistence type="predicted"/>
<reference evidence="1 2" key="1">
    <citation type="submission" date="2012-11" db="EMBL/GenBank/DDBJ databases">
        <title>Whole genome sequence of Acidocella aminolytica 101 = DSM 11237.</title>
        <authorList>
            <person name="Azuma Y."/>
            <person name="Higashiura N."/>
            <person name="Hirakawa H."/>
            <person name="Matsushita K."/>
        </authorList>
    </citation>
    <scope>NUCLEOTIDE SEQUENCE [LARGE SCALE GENOMIC DNA]</scope>
    <source>
        <strain evidence="2">101 / DSM 11237</strain>
    </source>
</reference>
<evidence type="ECO:0000313" key="1">
    <source>
        <dbReference type="EMBL" id="GAN79799.1"/>
    </source>
</evidence>
<keyword evidence="2" id="KW-1185">Reference proteome</keyword>
<gene>
    <name evidence="1" type="ORF">Aam_030_032</name>
</gene>
<accession>A0A0D6PG33</accession>
<dbReference type="Proteomes" id="UP000032668">
    <property type="component" value="Unassembled WGS sequence"/>
</dbReference>